<gene>
    <name evidence="1" type="ORF">Natoc_0142</name>
</gene>
<dbReference type="Proteomes" id="UP000010878">
    <property type="component" value="Chromosome"/>
</dbReference>
<evidence type="ECO:0000313" key="2">
    <source>
        <dbReference type="Proteomes" id="UP000010878"/>
    </source>
</evidence>
<dbReference type="KEGG" id="nou:Natoc_0142"/>
<dbReference type="EMBL" id="CP003929">
    <property type="protein sequence ID" value="AGB36022.1"/>
    <property type="molecule type" value="Genomic_DNA"/>
</dbReference>
<dbReference type="eggNOG" id="arCOG11487">
    <property type="taxonomic scope" value="Archaea"/>
</dbReference>
<evidence type="ECO:0000313" key="1">
    <source>
        <dbReference type="EMBL" id="AGB36022.1"/>
    </source>
</evidence>
<protein>
    <recommendedName>
        <fullName evidence="3">Carboxypeptidase regulatory-like domain-containing protein</fullName>
    </recommendedName>
</protein>
<dbReference type="GeneID" id="14405170"/>
<accession>L0JSN6</accession>
<dbReference type="OrthoDB" id="166436at2157"/>
<evidence type="ECO:0008006" key="3">
    <source>
        <dbReference type="Google" id="ProtNLM"/>
    </source>
</evidence>
<dbReference type="RefSeq" id="WP_015319480.1">
    <property type="nucleotide sequence ID" value="NC_019974.1"/>
</dbReference>
<dbReference type="AlphaFoldDB" id="L0JSN6"/>
<dbReference type="STRING" id="694430.Natoc_0142"/>
<sequence>MHRRSLLGATLAVPLAGCSAAGDLFGEDGVDETLEDEHTAEFSAEEGEKFVAEIDVERVENGDAVSVQVAKIGEGPLEARSVSDTGSFDVTIEESGDHVVTVTNGAAHVTLEKR</sequence>
<proteinExistence type="predicted"/>
<keyword evidence="2" id="KW-1185">Reference proteome</keyword>
<dbReference type="HOGENOM" id="CLU_168726_0_0_2"/>
<name>L0JSN6_9EURY</name>
<reference evidence="1 2" key="1">
    <citation type="submission" date="2012-11" db="EMBL/GenBank/DDBJ databases">
        <title>FINISHED of Natronococcus occultus SP4, DSM 3396.</title>
        <authorList>
            <consortium name="DOE Joint Genome Institute"/>
            <person name="Eisen J."/>
            <person name="Huntemann M."/>
            <person name="Wei C.-L."/>
            <person name="Han J."/>
            <person name="Detter J.C."/>
            <person name="Han C."/>
            <person name="Tapia R."/>
            <person name="Chen A."/>
            <person name="Kyrpides N."/>
            <person name="Mavromatis K."/>
            <person name="Markowitz V."/>
            <person name="Szeto E."/>
            <person name="Ivanova N."/>
            <person name="Mikhailova N."/>
            <person name="Ovchinnikova G."/>
            <person name="Pagani I."/>
            <person name="Pati A."/>
            <person name="Goodwin L."/>
            <person name="Nordberg H.P."/>
            <person name="Cantor M.N."/>
            <person name="Hua S.X."/>
            <person name="Woyke T."/>
            <person name="Eisen J."/>
            <person name="Klenk H.-P."/>
            <person name="Klenk H.-P."/>
        </authorList>
    </citation>
    <scope>NUCLEOTIDE SEQUENCE [LARGE SCALE GENOMIC DNA]</scope>
    <source>
        <strain evidence="1 2">SP4</strain>
    </source>
</reference>
<organism evidence="1 2">
    <name type="scientific">Natronococcus occultus SP4</name>
    <dbReference type="NCBI Taxonomy" id="694430"/>
    <lineage>
        <taxon>Archaea</taxon>
        <taxon>Methanobacteriati</taxon>
        <taxon>Methanobacteriota</taxon>
        <taxon>Stenosarchaea group</taxon>
        <taxon>Halobacteria</taxon>
        <taxon>Halobacteriales</taxon>
        <taxon>Natrialbaceae</taxon>
        <taxon>Natronococcus</taxon>
    </lineage>
</organism>